<feature type="binding site" evidence="7">
    <location>
        <position position="192"/>
    </location>
    <ligand>
        <name>Zn(2+)</name>
        <dbReference type="ChEBI" id="CHEBI:29105"/>
        <label>1</label>
    </ligand>
</feature>
<keyword evidence="6" id="KW-0464">Manganese</keyword>
<keyword evidence="5 9" id="KW-0378">Hydrolase</keyword>
<keyword evidence="7" id="KW-0862">Zinc</keyword>
<dbReference type="SUPFAM" id="SSF53187">
    <property type="entry name" value="Zn-dependent exopeptidases"/>
    <property type="match status" value="1"/>
</dbReference>
<sequence length="414" mass="45108">MKKADPGRIEKHLKELNAFNSTPECGTTRVVFTDVELKGREYVKGIMRGTGLAVKEDSIGNVFATLPGSDPSLAPVWTGSHIDTVLCGGMFDGMAGVFGGIEALRLIRESGIKHKRDISAVVYTSEEPTRFQVSCLGSRAMAGDLTLEDTKGISDKDGNTLYDVLCRLGYDMGRFGEIKRGPGSVYAAVELHVEQNRRLEDDGRKIGIVKAICAPTNFDVIVTGVQSHAGGTSMEARRDAYMAACELALILEKLARENTESEYTTATVGRVKVSPGSVNAIPGRCEFSVDIRDVDFESKRKLTERFLSECAAVELRRGVSVSHVMHNQDIPLRCSEEISGIIEKYVKTAGLPYEKMISGPYHDSMFVGRFAPVGMIFVPSRNGISHSPEEWTDFAEIAAGTDVLAETLAELANR</sequence>
<feature type="binding site" evidence="7">
    <location>
        <position position="92"/>
    </location>
    <ligand>
        <name>Zn(2+)</name>
        <dbReference type="ChEBI" id="CHEBI:29105"/>
        <label>2</label>
    </ligand>
</feature>
<evidence type="ECO:0000256" key="3">
    <source>
        <dbReference type="ARBA" id="ARBA00011738"/>
    </source>
</evidence>
<dbReference type="InterPro" id="IPR010158">
    <property type="entry name" value="Amidase_Cbmase"/>
</dbReference>
<evidence type="ECO:0000256" key="6">
    <source>
        <dbReference type="ARBA" id="ARBA00023211"/>
    </source>
</evidence>
<dbReference type="Gene3D" id="3.40.630.10">
    <property type="entry name" value="Zn peptidases"/>
    <property type="match status" value="1"/>
</dbReference>
<gene>
    <name evidence="9" type="ORF">SAMN02745168_2163</name>
</gene>
<dbReference type="AlphaFoldDB" id="A0A1W2BFB6"/>
<evidence type="ECO:0000256" key="5">
    <source>
        <dbReference type="ARBA" id="ARBA00022801"/>
    </source>
</evidence>
<evidence type="ECO:0000256" key="7">
    <source>
        <dbReference type="PIRSR" id="PIRSR001235-1"/>
    </source>
</evidence>
<protein>
    <submittedName>
        <fullName evidence="9">N-carbamoyl-L-amino-acid hydrolase</fullName>
    </submittedName>
</protein>
<dbReference type="InterPro" id="IPR011650">
    <property type="entry name" value="Peptidase_M20_dimer"/>
</dbReference>
<comment type="cofactor">
    <cofactor evidence="1">
        <name>Mn(2+)</name>
        <dbReference type="ChEBI" id="CHEBI:29035"/>
    </cofactor>
</comment>
<dbReference type="GO" id="GO:0016813">
    <property type="term" value="F:hydrolase activity, acting on carbon-nitrogen (but not peptide) bonds, in linear amidines"/>
    <property type="evidence" value="ECO:0007669"/>
    <property type="project" value="InterPro"/>
</dbReference>
<reference evidence="9 10" key="1">
    <citation type="submission" date="2017-04" db="EMBL/GenBank/DDBJ databases">
        <authorList>
            <person name="Afonso C.L."/>
            <person name="Miller P.J."/>
            <person name="Scott M.A."/>
            <person name="Spackman E."/>
            <person name="Goraichik I."/>
            <person name="Dimitrov K.M."/>
            <person name="Suarez D.L."/>
            <person name="Swayne D.E."/>
        </authorList>
    </citation>
    <scope>NUCLEOTIDE SEQUENCE [LARGE SCALE GENOMIC DNA]</scope>
    <source>
        <strain evidence="9 10">DSM 12816</strain>
    </source>
</reference>
<dbReference type="PIRSF" id="PIRSF001235">
    <property type="entry name" value="Amidase_carbamoylase"/>
    <property type="match status" value="1"/>
</dbReference>
<name>A0A1W2BFB6_9FIRM</name>
<feature type="binding site" evidence="7">
    <location>
        <position position="127"/>
    </location>
    <ligand>
        <name>Zn(2+)</name>
        <dbReference type="ChEBI" id="CHEBI:29105"/>
        <label>2</label>
    </ligand>
</feature>
<dbReference type="Pfam" id="PF01546">
    <property type="entry name" value="Peptidase_M20"/>
    <property type="match status" value="1"/>
</dbReference>
<dbReference type="NCBIfam" id="NF006771">
    <property type="entry name" value="PRK09290.1-5"/>
    <property type="match status" value="1"/>
</dbReference>
<feature type="binding site" evidence="7">
    <location>
        <position position="81"/>
    </location>
    <ligand>
        <name>Zn(2+)</name>
        <dbReference type="ChEBI" id="CHEBI:29105"/>
        <label>1</label>
    </ligand>
</feature>
<evidence type="ECO:0000259" key="8">
    <source>
        <dbReference type="Pfam" id="PF07687"/>
    </source>
</evidence>
<dbReference type="GO" id="GO:0046872">
    <property type="term" value="F:metal ion binding"/>
    <property type="evidence" value="ECO:0007669"/>
    <property type="project" value="UniProtKB-KW"/>
</dbReference>
<keyword evidence="10" id="KW-1185">Reference proteome</keyword>
<evidence type="ECO:0000313" key="9">
    <source>
        <dbReference type="EMBL" id="SMC71619.1"/>
    </source>
</evidence>
<evidence type="ECO:0000256" key="2">
    <source>
        <dbReference type="ARBA" id="ARBA00006153"/>
    </source>
</evidence>
<dbReference type="SUPFAM" id="SSF55031">
    <property type="entry name" value="Bacterial exopeptidase dimerisation domain"/>
    <property type="match status" value="1"/>
</dbReference>
<comment type="subunit">
    <text evidence="3">Homodimer.</text>
</comment>
<dbReference type="Pfam" id="PF07687">
    <property type="entry name" value="M20_dimer"/>
    <property type="match status" value="1"/>
</dbReference>
<proteinExistence type="inferred from homology"/>
<dbReference type="PANTHER" id="PTHR32494:SF19">
    <property type="entry name" value="ALLANTOATE DEIMINASE-RELATED"/>
    <property type="match status" value="1"/>
</dbReference>
<organism evidence="9 10">
    <name type="scientific">Papillibacter cinnamivorans DSM 12816</name>
    <dbReference type="NCBI Taxonomy" id="1122930"/>
    <lineage>
        <taxon>Bacteria</taxon>
        <taxon>Bacillati</taxon>
        <taxon>Bacillota</taxon>
        <taxon>Clostridia</taxon>
        <taxon>Eubacteriales</taxon>
        <taxon>Oscillospiraceae</taxon>
        <taxon>Papillibacter</taxon>
    </lineage>
</organism>
<dbReference type="RefSeq" id="WP_084234832.1">
    <property type="nucleotide sequence ID" value="NZ_FWXW01000005.1"/>
</dbReference>
<dbReference type="InterPro" id="IPR036264">
    <property type="entry name" value="Bact_exopeptidase_dim_dom"/>
</dbReference>
<dbReference type="CDD" id="cd03884">
    <property type="entry name" value="M20_bAS"/>
    <property type="match status" value="1"/>
</dbReference>
<keyword evidence="4 7" id="KW-0479">Metal-binding</keyword>
<dbReference type="Proteomes" id="UP000192790">
    <property type="component" value="Unassembled WGS sequence"/>
</dbReference>
<evidence type="ECO:0000256" key="4">
    <source>
        <dbReference type="ARBA" id="ARBA00022723"/>
    </source>
</evidence>
<accession>A0A1W2BFB6</accession>
<dbReference type="InterPro" id="IPR002933">
    <property type="entry name" value="Peptidase_M20"/>
</dbReference>
<feature type="domain" description="Peptidase M20 dimerisation" evidence="8">
    <location>
        <begin position="218"/>
        <end position="311"/>
    </location>
</feature>
<dbReference type="EMBL" id="FWXW01000005">
    <property type="protein sequence ID" value="SMC71619.1"/>
    <property type="molecule type" value="Genomic_DNA"/>
</dbReference>
<comment type="similarity">
    <text evidence="2">Belongs to the peptidase M20 family.</text>
</comment>
<feature type="binding site" evidence="7">
    <location>
        <position position="92"/>
    </location>
    <ligand>
        <name>Zn(2+)</name>
        <dbReference type="ChEBI" id="CHEBI:29105"/>
        <label>1</label>
    </ligand>
</feature>
<dbReference type="Gene3D" id="3.30.70.360">
    <property type="match status" value="1"/>
</dbReference>
<evidence type="ECO:0000313" key="10">
    <source>
        <dbReference type="Proteomes" id="UP000192790"/>
    </source>
</evidence>
<comment type="cofactor">
    <cofactor evidence="7">
        <name>Zn(2+)</name>
        <dbReference type="ChEBI" id="CHEBI:29105"/>
    </cofactor>
    <text evidence="7">Binds 2 Zn(2+) ions per subunit.</text>
</comment>
<dbReference type="OrthoDB" id="9808195at2"/>
<feature type="binding site" evidence="7">
    <location>
        <position position="386"/>
    </location>
    <ligand>
        <name>Zn(2+)</name>
        <dbReference type="ChEBI" id="CHEBI:29105"/>
        <label>2</label>
    </ligand>
</feature>
<evidence type="ECO:0000256" key="1">
    <source>
        <dbReference type="ARBA" id="ARBA00001936"/>
    </source>
</evidence>
<dbReference type="PANTHER" id="PTHR32494">
    <property type="entry name" value="ALLANTOATE DEIMINASE-RELATED"/>
    <property type="match status" value="1"/>
</dbReference>
<dbReference type="STRING" id="1122930.SAMN02745168_2163"/>
<dbReference type="NCBIfam" id="TIGR01879">
    <property type="entry name" value="hydantase"/>
    <property type="match status" value="1"/>
</dbReference>